<evidence type="ECO:0000256" key="4">
    <source>
        <dbReference type="ARBA" id="ARBA00022490"/>
    </source>
</evidence>
<feature type="region of interest" description="Disordered" evidence="14">
    <location>
        <begin position="686"/>
        <end position="724"/>
    </location>
</feature>
<keyword evidence="6 12" id="KW-0863">Zinc-finger</keyword>
<dbReference type="Gene3D" id="3.30.60.90">
    <property type="match status" value="1"/>
</dbReference>
<dbReference type="CDD" id="cd16242">
    <property type="entry name" value="EFh_DMD_like"/>
    <property type="match status" value="1"/>
</dbReference>
<evidence type="ECO:0000256" key="6">
    <source>
        <dbReference type="ARBA" id="ARBA00022771"/>
    </source>
</evidence>
<keyword evidence="10" id="KW-0009">Actin-binding</keyword>
<dbReference type="SMART" id="SM00150">
    <property type="entry name" value="SPEC"/>
    <property type="match status" value="1"/>
</dbReference>
<feature type="region of interest" description="Disordered" evidence="14">
    <location>
        <begin position="558"/>
        <end position="581"/>
    </location>
</feature>
<feature type="domain" description="ZZ-type" evidence="16">
    <location>
        <begin position="1810"/>
        <end position="1866"/>
    </location>
</feature>
<keyword evidence="11" id="KW-0206">Cytoskeleton</keyword>
<dbReference type="InterPro" id="IPR050774">
    <property type="entry name" value="KCMF1/Dystrophin"/>
</dbReference>
<comment type="caution">
    <text evidence="17">The sequence shown here is derived from an EMBL/GenBank/DDBJ whole genome shotgun (WGS) entry which is preliminary data.</text>
</comment>
<dbReference type="SUPFAM" id="SSF57850">
    <property type="entry name" value="RING/U-box"/>
    <property type="match status" value="1"/>
</dbReference>
<dbReference type="GO" id="GO:0005856">
    <property type="term" value="C:cytoskeleton"/>
    <property type="evidence" value="ECO:0007669"/>
    <property type="project" value="UniProtKB-SubCell"/>
</dbReference>
<evidence type="ECO:0000256" key="7">
    <source>
        <dbReference type="ARBA" id="ARBA00022833"/>
    </source>
</evidence>
<evidence type="ECO:0000313" key="18">
    <source>
        <dbReference type="Proteomes" id="UP001445076"/>
    </source>
</evidence>
<dbReference type="Gene3D" id="1.10.238.10">
    <property type="entry name" value="EF-hand"/>
    <property type="match status" value="2"/>
</dbReference>
<dbReference type="GO" id="GO:0099536">
    <property type="term" value="P:synaptic signaling"/>
    <property type="evidence" value="ECO:0007669"/>
    <property type="project" value="TreeGrafter"/>
</dbReference>
<dbReference type="SUPFAM" id="SSF46966">
    <property type="entry name" value="Spectrin repeat"/>
    <property type="match status" value="1"/>
</dbReference>
<feature type="compositionally biased region" description="Acidic residues" evidence="14">
    <location>
        <begin position="2169"/>
        <end position="2184"/>
    </location>
</feature>
<evidence type="ECO:0000256" key="13">
    <source>
        <dbReference type="SAM" id="Coils"/>
    </source>
</evidence>
<gene>
    <name evidence="17" type="ORF">OTU49_016316</name>
</gene>
<feature type="region of interest" description="Disordered" evidence="14">
    <location>
        <begin position="1005"/>
        <end position="1046"/>
    </location>
</feature>
<dbReference type="PANTHER" id="PTHR12268">
    <property type="entry name" value="E3 UBIQUITIN-PROTEIN LIGASE KCMF1"/>
    <property type="match status" value="1"/>
</dbReference>
<feature type="compositionally biased region" description="Low complexity" evidence="14">
    <location>
        <begin position="230"/>
        <end position="247"/>
    </location>
</feature>
<evidence type="ECO:0000256" key="12">
    <source>
        <dbReference type="PROSITE-ProRule" id="PRU00228"/>
    </source>
</evidence>
<feature type="region of interest" description="Disordered" evidence="14">
    <location>
        <begin position="642"/>
        <end position="662"/>
    </location>
</feature>
<dbReference type="Pfam" id="PF00435">
    <property type="entry name" value="Spectrin"/>
    <property type="match status" value="1"/>
</dbReference>
<dbReference type="Gene3D" id="1.20.58.60">
    <property type="match status" value="1"/>
</dbReference>
<feature type="compositionally biased region" description="Polar residues" evidence="14">
    <location>
        <begin position="294"/>
        <end position="303"/>
    </location>
</feature>
<evidence type="ECO:0000256" key="9">
    <source>
        <dbReference type="ARBA" id="ARBA00023136"/>
    </source>
</evidence>
<keyword evidence="13" id="KW-0175">Coiled coil</keyword>
<dbReference type="InterPro" id="IPR000433">
    <property type="entry name" value="Znf_ZZ"/>
</dbReference>
<dbReference type="InterPro" id="IPR036020">
    <property type="entry name" value="WW_dom_sf"/>
</dbReference>
<dbReference type="InterPro" id="IPR011992">
    <property type="entry name" value="EF-hand-dom_pair"/>
</dbReference>
<evidence type="ECO:0008006" key="19">
    <source>
        <dbReference type="Google" id="ProtNLM"/>
    </source>
</evidence>
<feature type="compositionally biased region" description="Polar residues" evidence="14">
    <location>
        <begin position="941"/>
        <end position="950"/>
    </location>
</feature>
<evidence type="ECO:0000256" key="10">
    <source>
        <dbReference type="ARBA" id="ARBA00023203"/>
    </source>
</evidence>
<dbReference type="SUPFAM" id="SSF51045">
    <property type="entry name" value="WW domain"/>
    <property type="match status" value="1"/>
</dbReference>
<dbReference type="GO" id="GO:0050804">
    <property type="term" value="P:modulation of chemical synaptic transmission"/>
    <property type="evidence" value="ECO:0007669"/>
    <property type="project" value="UniProtKB-ARBA"/>
</dbReference>
<keyword evidence="18" id="KW-1185">Reference proteome</keyword>
<comment type="subcellular location">
    <subcellularLocation>
        <location evidence="2">Cell membrane</location>
        <location evidence="2">Sarcolemma</location>
        <topology evidence="2">Peripheral membrane protein</topology>
        <orientation evidence="2">Cytoplasmic side</orientation>
    </subcellularLocation>
    <subcellularLocation>
        <location evidence="1">Cytoplasm</location>
        <location evidence="1">Cytoskeleton</location>
    </subcellularLocation>
</comment>
<dbReference type="SMART" id="SM00456">
    <property type="entry name" value="WW"/>
    <property type="match status" value="1"/>
</dbReference>
<dbReference type="InterPro" id="IPR018159">
    <property type="entry name" value="Spectrin/alpha-actinin"/>
</dbReference>
<dbReference type="InterPro" id="IPR015153">
    <property type="entry name" value="EF-hand_dom_typ1"/>
</dbReference>
<dbReference type="GO" id="GO:0016010">
    <property type="term" value="C:dystrophin-associated glycoprotein complex"/>
    <property type="evidence" value="ECO:0007669"/>
    <property type="project" value="UniProtKB-ARBA"/>
</dbReference>
<dbReference type="CDD" id="cd02334">
    <property type="entry name" value="ZZ_dystrophin"/>
    <property type="match status" value="1"/>
</dbReference>
<keyword evidence="8" id="KW-0106">Calcium</keyword>
<evidence type="ECO:0000256" key="2">
    <source>
        <dbReference type="ARBA" id="ARBA00004278"/>
    </source>
</evidence>
<keyword evidence="9" id="KW-0472">Membrane</keyword>
<name>A0AAW0Y8S5_CHEQU</name>
<dbReference type="InterPro" id="IPR002017">
    <property type="entry name" value="Spectrin_repeat"/>
</dbReference>
<feature type="compositionally biased region" description="Pro residues" evidence="14">
    <location>
        <begin position="1258"/>
        <end position="1278"/>
    </location>
</feature>
<feature type="compositionally biased region" description="Pro residues" evidence="14">
    <location>
        <begin position="558"/>
        <end position="573"/>
    </location>
</feature>
<dbReference type="Proteomes" id="UP001445076">
    <property type="component" value="Unassembled WGS sequence"/>
</dbReference>
<evidence type="ECO:0000256" key="1">
    <source>
        <dbReference type="ARBA" id="ARBA00004245"/>
    </source>
</evidence>
<protein>
    <recommendedName>
        <fullName evidence="19">Dystrophin</fullName>
    </recommendedName>
</protein>
<evidence type="ECO:0000256" key="14">
    <source>
        <dbReference type="SAM" id="MobiDB-lite"/>
    </source>
</evidence>
<evidence type="ECO:0000256" key="3">
    <source>
        <dbReference type="ARBA" id="ARBA00022475"/>
    </source>
</evidence>
<dbReference type="CDD" id="cd00201">
    <property type="entry name" value="WW"/>
    <property type="match status" value="1"/>
</dbReference>
<dbReference type="PROSITE" id="PS01357">
    <property type="entry name" value="ZF_ZZ_1"/>
    <property type="match status" value="1"/>
</dbReference>
<dbReference type="InterPro" id="IPR043145">
    <property type="entry name" value="Znf_ZZ_sf"/>
</dbReference>
<feature type="coiled-coil region" evidence="13">
    <location>
        <begin position="1982"/>
        <end position="2016"/>
    </location>
</feature>
<feature type="compositionally biased region" description="Basic and acidic residues" evidence="14">
    <location>
        <begin position="258"/>
        <end position="270"/>
    </location>
</feature>
<dbReference type="SUPFAM" id="SSF47473">
    <property type="entry name" value="EF-hand"/>
    <property type="match status" value="2"/>
</dbReference>
<dbReference type="GO" id="GO:0046716">
    <property type="term" value="P:muscle cell cellular homeostasis"/>
    <property type="evidence" value="ECO:0007669"/>
    <property type="project" value="UniProtKB-ARBA"/>
</dbReference>
<evidence type="ECO:0000256" key="8">
    <source>
        <dbReference type="ARBA" id="ARBA00022837"/>
    </source>
</evidence>
<dbReference type="Pfam" id="PF09069">
    <property type="entry name" value="EF-hand_3"/>
    <property type="match status" value="1"/>
</dbReference>
<feature type="domain" description="WW" evidence="15">
    <location>
        <begin position="1556"/>
        <end position="1589"/>
    </location>
</feature>
<feature type="region of interest" description="Disordered" evidence="14">
    <location>
        <begin position="922"/>
        <end position="957"/>
    </location>
</feature>
<evidence type="ECO:0000256" key="11">
    <source>
        <dbReference type="ARBA" id="ARBA00023212"/>
    </source>
</evidence>
<dbReference type="PROSITE" id="PS50020">
    <property type="entry name" value="WW_DOMAIN_2"/>
    <property type="match status" value="1"/>
</dbReference>
<dbReference type="GO" id="GO:0008270">
    <property type="term" value="F:zinc ion binding"/>
    <property type="evidence" value="ECO:0007669"/>
    <property type="project" value="UniProtKB-KW"/>
</dbReference>
<dbReference type="Pfam" id="PF09068">
    <property type="entry name" value="EF-hand_2"/>
    <property type="match status" value="1"/>
</dbReference>
<sequence length="2191" mass="237866">MTLIVPRGEDALASDGAESGCLAGAPDDTKEDGCHLSQGYLASQLKRFSLPDVVARQAVEGKDTTTRVLAASLHTSNMQQPEQNGSNECDKDLVLRARAHSISGPGSTLKCEAPRYDCRVSVDLIPNSVACESGQGLVGPAIITTTQVLQATQINNVCPEAHVPSEGIPYRDQPNSQAVQETVCGSSRSTSLDVTETLDGTPSPAPEKCSENGDVDGGSGSVLVPSSKFSEGNNDDNNGGSSKVNGDAGNRLSSEHNTSVKRDAARERESGTGSSGEGRTDTHHVKSSVMIAPLQSNKFIQSESKSKSREICKLQGNDELLNNNNNYNKEVGINITKQKINTLRQNFLSSLSTDDDNEDGDGCGTPDFVVLPHHMDSHFQETTEDSVLDGRNKREDGDEGVVEAIEIPSCKSDGGNVGDLQQEVVNKRAEVEVASARVEPAGATSVSAVVLHTTQHRFQPHHGETPLDDVHVENVGSVGNVCVESLHVLTDTVARSVAQEKSGGVQVATEDGKVSSCVPVNPGSRNVKLECDIFAKGPLNDDTNSIYVAPLHCAPVAQLPPTPPSSPPTPPSSPHASMPLGEEECSVQSTCLKGQSTDCVNLLLHQSRKHRRLQRFRLPDVPVFSAVRNLQQEGVEAAEWQTRSECESWPPAQPPKQHGNPHVQLPAANAHCGTADQLCHRSLQSLKGGAGNSQQPGDTEEDAQGHHPHTVNLIGSGSRLSPLSGEPPYHADVACGPTRYNRRAGKCATESVHDNKSVIVLGSVVPRAEQNTKHSVDFPCICGSGGHSSDNQRNSPRATSAQNNSQGNRGATPTANLVNCDIRLCECRTAVGSGASDNDNVFESDSCCSDGSCLGPINFDSDDKVPSDGYDEEQKHKLREACKDIARALNALPSPVPQDDMVGFREAKRSLNPKLEYRDQEVEAHLSDSEQQPGVERLQVSMRSTGTSTASDEERRSSLYDNCGTNGSSCECGHCHASDGENKQCKRPPVIMDKWKANKCTEKDRYSCGSEQDTSDYEQEDEGFRTDAGEGCRTDEFDPVTTSDDNDYDDYCQTDDCGEECDYCSGDDAEDEGEDTCYFCKHNQSLSPICKHPGVITNGILKSFNARRSEEKEAVRVPRQRSLALQAAIQRRRLTRQGLVAIRESSITSDELPESEEERSNDGSNCDISSSWKFGLCRDITMSRDSTLRSIRSERSSSSLPLNKGRQRNKEKSNSLPGANSRSLASELTVRQSSAVMTPVRQISTSEDESGSHGSLPCLPPRPPRAPRMRPPLTPSPPAGGSAVPPASPGSPRPAMGVQSLQQRSPGTPRALHVSGLPVAPRTVAPRSPSNPNPPYGFPAAGTALLCPGSPGLTGRTTPSPGATEGPPPASPRVNSRAGALVTRNFSISDDEGGGRLSGGRRHVTITRHESVYREVAEKGYHLLPGSPVDPYWLTWKLGVLQKTVEEVNGRLEEAEKTAESWGPIPHDPNLADQHAHNVRKFREGLADLQRGVDDVNDQAARFSAHNVPLTPANSAKLHDLNNRWKTLETTVNDRWRQVAGRSREVTPLTPAQLASSVSPPWERATTSNKVPYYINHDQESTHWDHPVMMDLLDSLTEFNHIKFSAYRTATKLRMLQKKLALDRAKMQMATDIFDEHGLRGQNDRLIDVGDMVVVLSALYANISADHPDVNTTLAMDLCLNWLLNVYDSQRTGQMRVLSFKIGLVCLCRGHLEEKYRYMFRLIADPNRLVDQRKLGLLLHDCVQVPRQLGEVAAFGGSNIEPSVRSCFTKAGKDRETIEAVHFLTWVQQEPQSLVWLAVLHRVAASESIQHQVKCNICKACPIIGLRYRCLKCLSFDMCQRCFFDGRSGKSHKITHPMHEYCTATTAGEDVKDFTKALKNKFKSKRSLQKHTKKGYLPVQTVLEGDPLESPSPSPQHNVTSQDMHSRLELYASRLAEVELRTNSNSTPDSEDEHGLIAQYCQSLSSSDAPLPVPRSPLQIMAAVDAEQKDELEQMIRALEEENSVLQAEYDRLKSQQPVGSPPDDGLGGQRSEADMLAEAKLLRQHKGRLEARMGILEEHNRQLEAQLHRLRQLLGEPGGMSSPSKSGTLQTKSVTASQLAMDSPAKINGHSTQAGASSAYDGLEQMSEYVRPPPPPMGSVAHVGNLFSRAGDLGKAVGTLVATMTQEGESDLPSDEEDSDASDATESKAV</sequence>
<dbReference type="InterPro" id="IPR001202">
    <property type="entry name" value="WW_dom"/>
</dbReference>
<dbReference type="SMART" id="SM00291">
    <property type="entry name" value="ZnF_ZZ"/>
    <property type="match status" value="1"/>
</dbReference>
<proteinExistence type="predicted"/>
<feature type="region of interest" description="Disordered" evidence="14">
    <location>
        <begin position="1186"/>
        <end position="1375"/>
    </location>
</feature>
<dbReference type="Gene3D" id="2.20.70.10">
    <property type="match status" value="1"/>
</dbReference>
<dbReference type="Pfam" id="PF00569">
    <property type="entry name" value="ZZ"/>
    <property type="match status" value="1"/>
</dbReference>
<dbReference type="InterPro" id="IPR015154">
    <property type="entry name" value="EF-hand_dom_typ2"/>
</dbReference>
<evidence type="ECO:0000259" key="16">
    <source>
        <dbReference type="PROSITE" id="PS50135"/>
    </source>
</evidence>
<evidence type="ECO:0000313" key="17">
    <source>
        <dbReference type="EMBL" id="KAK8748103.1"/>
    </source>
</evidence>
<feature type="region of interest" description="Disordered" evidence="14">
    <location>
        <begin position="165"/>
        <end position="304"/>
    </location>
</feature>
<dbReference type="GO" id="GO:0003779">
    <property type="term" value="F:actin binding"/>
    <property type="evidence" value="ECO:0007669"/>
    <property type="project" value="UniProtKB-KW"/>
</dbReference>
<feature type="region of interest" description="Disordered" evidence="14">
    <location>
        <begin position="787"/>
        <end position="813"/>
    </location>
</feature>
<dbReference type="PROSITE" id="PS50135">
    <property type="entry name" value="ZF_ZZ_2"/>
    <property type="match status" value="1"/>
</dbReference>
<evidence type="ECO:0000259" key="15">
    <source>
        <dbReference type="PROSITE" id="PS50020"/>
    </source>
</evidence>
<reference evidence="17 18" key="1">
    <citation type="journal article" date="2024" name="BMC Genomics">
        <title>Genome assembly of redclaw crayfish (Cherax quadricarinatus) provides insights into its immune adaptation and hypoxia tolerance.</title>
        <authorList>
            <person name="Liu Z."/>
            <person name="Zheng J."/>
            <person name="Li H."/>
            <person name="Fang K."/>
            <person name="Wang S."/>
            <person name="He J."/>
            <person name="Zhou D."/>
            <person name="Weng S."/>
            <person name="Chi M."/>
            <person name="Gu Z."/>
            <person name="He J."/>
            <person name="Li F."/>
            <person name="Wang M."/>
        </authorList>
    </citation>
    <scope>NUCLEOTIDE SEQUENCE [LARGE SCALE GENOMIC DNA]</scope>
    <source>
        <strain evidence="17">ZL_2023a</strain>
    </source>
</reference>
<dbReference type="GO" id="GO:0045202">
    <property type="term" value="C:synapse"/>
    <property type="evidence" value="ECO:0007669"/>
    <property type="project" value="GOC"/>
</dbReference>
<dbReference type="EMBL" id="JARKIK010000013">
    <property type="protein sequence ID" value="KAK8748103.1"/>
    <property type="molecule type" value="Genomic_DNA"/>
</dbReference>
<evidence type="ECO:0000256" key="5">
    <source>
        <dbReference type="ARBA" id="ARBA00022723"/>
    </source>
</evidence>
<keyword evidence="5" id="KW-0479">Metal-binding</keyword>
<keyword evidence="7" id="KW-0862">Zinc</keyword>
<dbReference type="GO" id="GO:0042383">
    <property type="term" value="C:sarcolemma"/>
    <property type="evidence" value="ECO:0007669"/>
    <property type="project" value="UniProtKB-SubCell"/>
</dbReference>
<dbReference type="PANTHER" id="PTHR12268:SF14">
    <property type="entry name" value="DYSTROPHIN-1"/>
    <property type="match status" value="1"/>
</dbReference>
<feature type="compositionally biased region" description="Basic and acidic residues" evidence="14">
    <location>
        <begin position="1022"/>
        <end position="1036"/>
    </location>
</feature>
<keyword evidence="4" id="KW-0963">Cytoplasm</keyword>
<feature type="compositionally biased region" description="Polar residues" evidence="14">
    <location>
        <begin position="173"/>
        <end position="200"/>
    </location>
</feature>
<organism evidence="17 18">
    <name type="scientific">Cherax quadricarinatus</name>
    <name type="common">Australian red claw crayfish</name>
    <dbReference type="NCBI Taxonomy" id="27406"/>
    <lineage>
        <taxon>Eukaryota</taxon>
        <taxon>Metazoa</taxon>
        <taxon>Ecdysozoa</taxon>
        <taxon>Arthropoda</taxon>
        <taxon>Crustacea</taxon>
        <taxon>Multicrustacea</taxon>
        <taxon>Malacostraca</taxon>
        <taxon>Eumalacostraca</taxon>
        <taxon>Eucarida</taxon>
        <taxon>Decapoda</taxon>
        <taxon>Pleocyemata</taxon>
        <taxon>Astacidea</taxon>
        <taxon>Parastacoidea</taxon>
        <taxon>Parastacidae</taxon>
        <taxon>Cherax</taxon>
    </lineage>
</organism>
<dbReference type="GO" id="GO:0005737">
    <property type="term" value="C:cytoplasm"/>
    <property type="evidence" value="ECO:0007669"/>
    <property type="project" value="UniProtKB-ARBA"/>
</dbReference>
<feature type="compositionally biased region" description="Polar residues" evidence="14">
    <location>
        <begin position="1214"/>
        <end position="1245"/>
    </location>
</feature>
<feature type="region of interest" description="Disordered" evidence="14">
    <location>
        <begin position="2163"/>
        <end position="2191"/>
    </location>
</feature>
<feature type="coiled-coil region" evidence="13">
    <location>
        <begin position="2047"/>
        <end position="2077"/>
    </location>
</feature>
<accession>A0AAW0Y8S5</accession>
<keyword evidence="3" id="KW-1003">Cell membrane</keyword>